<dbReference type="KEGG" id="dru:Desru_3621"/>
<dbReference type="Gene3D" id="2.70.70.10">
    <property type="entry name" value="Glucose Permease (Domain IIA)"/>
    <property type="match status" value="1"/>
</dbReference>
<dbReference type="RefSeq" id="WP_013843569.1">
    <property type="nucleotide sequence ID" value="NC_015589.1"/>
</dbReference>
<dbReference type="AlphaFoldDB" id="F6DND2"/>
<dbReference type="Pfam" id="PF24568">
    <property type="entry name" value="CC_PcsB"/>
    <property type="match status" value="1"/>
</dbReference>
<dbReference type="GO" id="GO:0004222">
    <property type="term" value="F:metalloendopeptidase activity"/>
    <property type="evidence" value="ECO:0007669"/>
    <property type="project" value="TreeGrafter"/>
</dbReference>
<evidence type="ECO:0000259" key="5">
    <source>
        <dbReference type="Pfam" id="PF24568"/>
    </source>
</evidence>
<evidence type="ECO:0000256" key="2">
    <source>
        <dbReference type="SAM" id="Coils"/>
    </source>
</evidence>
<dbReference type="PANTHER" id="PTHR21666:SF270">
    <property type="entry name" value="MUREIN HYDROLASE ACTIVATOR ENVC"/>
    <property type="match status" value="1"/>
</dbReference>
<dbReference type="EMBL" id="CP002780">
    <property type="protein sequence ID" value="AEG61823.1"/>
    <property type="molecule type" value="Genomic_DNA"/>
</dbReference>
<feature type="coiled-coil region" evidence="2">
    <location>
        <begin position="159"/>
        <end position="242"/>
    </location>
</feature>
<evidence type="ECO:0000313" key="7">
    <source>
        <dbReference type="Proteomes" id="UP000009234"/>
    </source>
</evidence>
<dbReference type="FunFam" id="2.70.70.10:FF:000006">
    <property type="entry name" value="M23 family peptidase"/>
    <property type="match status" value="1"/>
</dbReference>
<reference evidence="7" key="1">
    <citation type="submission" date="2011-05" db="EMBL/GenBank/DDBJ databases">
        <title>Complete sequence of Desulfotomaculum ruminis DSM 2154.</title>
        <authorList>
            <person name="Lucas S."/>
            <person name="Copeland A."/>
            <person name="Lapidus A."/>
            <person name="Cheng J.-F."/>
            <person name="Goodwin L."/>
            <person name="Pitluck S."/>
            <person name="Lu M."/>
            <person name="Detter J.C."/>
            <person name="Han C."/>
            <person name="Tapia R."/>
            <person name="Land M."/>
            <person name="Hauser L."/>
            <person name="Kyrpides N."/>
            <person name="Ivanova N."/>
            <person name="Mikhailova N."/>
            <person name="Pagani I."/>
            <person name="Stams A.J.M."/>
            <person name="Plugge C.M."/>
            <person name="Muyzer G."/>
            <person name="Kuever J."/>
            <person name="Parshina S.N."/>
            <person name="Ivanova A.E."/>
            <person name="Nazina T.N."/>
            <person name="Brambilla E."/>
            <person name="Spring S."/>
            <person name="Klenk H.-P."/>
            <person name="Woyke T."/>
        </authorList>
    </citation>
    <scope>NUCLEOTIDE SEQUENCE [LARGE SCALE GENOMIC DNA]</scope>
    <source>
        <strain evidence="7">ATCC 23193 / DSM 2154 / NCIB 8452 / DL</strain>
    </source>
</reference>
<feature type="signal peptide" evidence="3">
    <location>
        <begin position="1"/>
        <end position="29"/>
    </location>
</feature>
<name>F6DND2_DESRL</name>
<gene>
    <name evidence="6" type="ordered locus">Desru_3621</name>
</gene>
<feature type="domain" description="M23ase beta-sheet core" evidence="4">
    <location>
        <begin position="278"/>
        <end position="373"/>
    </location>
</feature>
<feature type="domain" description="Peptidoglycan hydrolase PcsB coiled-coil" evidence="5">
    <location>
        <begin position="100"/>
        <end position="171"/>
    </location>
</feature>
<protein>
    <submittedName>
        <fullName evidence="6">Peptidase M23</fullName>
    </submittedName>
</protein>
<feature type="coiled-coil region" evidence="2">
    <location>
        <begin position="29"/>
        <end position="116"/>
    </location>
</feature>
<dbReference type="Proteomes" id="UP000009234">
    <property type="component" value="Chromosome"/>
</dbReference>
<keyword evidence="2" id="KW-0175">Coiled coil</keyword>
<reference evidence="6 7" key="2">
    <citation type="journal article" date="2012" name="Stand. Genomic Sci.">
        <title>Complete genome sequence of the sulfate-reducing firmicute Desulfotomaculum ruminis type strain (DL(T)).</title>
        <authorList>
            <person name="Spring S."/>
            <person name="Visser M."/>
            <person name="Lu M."/>
            <person name="Copeland A."/>
            <person name="Lapidus A."/>
            <person name="Lucas S."/>
            <person name="Cheng J.F."/>
            <person name="Han C."/>
            <person name="Tapia R."/>
            <person name="Goodwin L.A."/>
            <person name="Pitluck S."/>
            <person name="Ivanova N."/>
            <person name="Land M."/>
            <person name="Hauser L."/>
            <person name="Larimer F."/>
            <person name="Rohde M."/>
            <person name="Goker M."/>
            <person name="Detter J.C."/>
            <person name="Kyrpides N.C."/>
            <person name="Woyke T."/>
            <person name="Schaap P.J."/>
            <person name="Plugge C.M."/>
            <person name="Muyzer G."/>
            <person name="Kuever J."/>
            <person name="Pereira I.A."/>
            <person name="Parshina S.N."/>
            <person name="Bernier-Latmani R."/>
            <person name="Stams A.J."/>
            <person name="Klenk H.P."/>
        </authorList>
    </citation>
    <scope>NUCLEOTIDE SEQUENCE [LARGE SCALE GENOMIC DNA]</scope>
    <source>
        <strain evidence="7">ATCC 23193 / DSM 2154 / NCIB 8452 / DL</strain>
    </source>
</reference>
<sequence>MQKSWTKKAVSLGVGLTLLAGLLSPVAAAANLDQQLNNVRNQLNQKKSQENQAKGVVRDYSQQLAAVNQSINQKTQQIKDLESALNSATARLESTRKDLAEAEKRLEESNNLLKKRVKGMYESGPVSYLEVVLSASSFSDFTNRLEFIKRMVESDSAIVDRINQEKTQIEEYKKTLETKAQQIAGMKKEQEAARQKLAQVQNEKEALLTDAKKGLKQTEAEVDKLEAQEQAILRQIALENAQKGGTYSGGVFSWPVPGYTGISSPFGNRMHPILKQMRFHSGIDIPAPTGTTVIAPADGTVIYSGTMTGYGNVVMIDHNGGVVSLYGHLSVQLVSKGQVVAKGGTIARVGSTGMSTGPHLHFEVRKDGTPVNPGNYL</sequence>
<dbReference type="PANTHER" id="PTHR21666">
    <property type="entry name" value="PEPTIDASE-RELATED"/>
    <property type="match status" value="1"/>
</dbReference>
<dbReference type="InterPro" id="IPR011055">
    <property type="entry name" value="Dup_hybrid_motif"/>
</dbReference>
<evidence type="ECO:0000256" key="3">
    <source>
        <dbReference type="SAM" id="SignalP"/>
    </source>
</evidence>
<dbReference type="STRING" id="696281.Desru_3621"/>
<evidence type="ECO:0000313" key="6">
    <source>
        <dbReference type="EMBL" id="AEG61823.1"/>
    </source>
</evidence>
<dbReference type="HOGENOM" id="CLU_029425_4_3_9"/>
<dbReference type="InterPro" id="IPR057309">
    <property type="entry name" value="PcsB_CC"/>
</dbReference>
<keyword evidence="7" id="KW-1185">Reference proteome</keyword>
<accession>F6DND2</accession>
<dbReference type="InterPro" id="IPR016047">
    <property type="entry name" value="M23ase_b-sheet_dom"/>
</dbReference>
<dbReference type="InterPro" id="IPR050570">
    <property type="entry name" value="Cell_wall_metabolism_enzyme"/>
</dbReference>
<organism evidence="6 7">
    <name type="scientific">Desulforamulus ruminis (strain ATCC 23193 / DSM 2154 / NCIMB 8452 / DL)</name>
    <name type="common">Desulfotomaculum ruminis</name>
    <dbReference type="NCBI Taxonomy" id="696281"/>
    <lineage>
        <taxon>Bacteria</taxon>
        <taxon>Bacillati</taxon>
        <taxon>Bacillota</taxon>
        <taxon>Clostridia</taxon>
        <taxon>Eubacteriales</taxon>
        <taxon>Peptococcaceae</taxon>
        <taxon>Desulforamulus</taxon>
    </lineage>
</organism>
<evidence type="ECO:0000256" key="1">
    <source>
        <dbReference type="ARBA" id="ARBA00022729"/>
    </source>
</evidence>
<dbReference type="Pfam" id="PF01551">
    <property type="entry name" value="Peptidase_M23"/>
    <property type="match status" value="1"/>
</dbReference>
<feature type="chain" id="PRO_5003333341" evidence="3">
    <location>
        <begin position="30"/>
        <end position="377"/>
    </location>
</feature>
<dbReference type="SUPFAM" id="SSF51261">
    <property type="entry name" value="Duplicated hybrid motif"/>
    <property type="match status" value="1"/>
</dbReference>
<dbReference type="eggNOG" id="COG4942">
    <property type="taxonomic scope" value="Bacteria"/>
</dbReference>
<evidence type="ECO:0000259" key="4">
    <source>
        <dbReference type="Pfam" id="PF01551"/>
    </source>
</evidence>
<dbReference type="CDD" id="cd12797">
    <property type="entry name" value="M23_peptidase"/>
    <property type="match status" value="1"/>
</dbReference>
<dbReference type="SUPFAM" id="SSF57997">
    <property type="entry name" value="Tropomyosin"/>
    <property type="match status" value="1"/>
</dbReference>
<proteinExistence type="predicted"/>
<dbReference type="Gene3D" id="6.10.250.3150">
    <property type="match status" value="1"/>
</dbReference>
<keyword evidence="1 3" id="KW-0732">Signal</keyword>